<evidence type="ECO:0000256" key="3">
    <source>
        <dbReference type="ARBA" id="ARBA00022737"/>
    </source>
</evidence>
<organism evidence="9 10">
    <name type="scientific">Owenia fusiformis</name>
    <name type="common">Polychaete worm</name>
    <dbReference type="NCBI Taxonomy" id="6347"/>
    <lineage>
        <taxon>Eukaryota</taxon>
        <taxon>Metazoa</taxon>
        <taxon>Spiralia</taxon>
        <taxon>Lophotrochozoa</taxon>
        <taxon>Annelida</taxon>
        <taxon>Polychaeta</taxon>
        <taxon>Sedentaria</taxon>
        <taxon>Canalipalpata</taxon>
        <taxon>Sabellida</taxon>
        <taxon>Oweniida</taxon>
        <taxon>Oweniidae</taxon>
        <taxon>Owenia</taxon>
    </lineage>
</organism>
<keyword evidence="3" id="KW-0677">Repeat</keyword>
<dbReference type="GO" id="GO:0008270">
    <property type="term" value="F:zinc ion binding"/>
    <property type="evidence" value="ECO:0007669"/>
    <property type="project" value="UniProtKB-KW"/>
</dbReference>
<keyword evidence="5" id="KW-0862">Zinc</keyword>
<evidence type="ECO:0000256" key="8">
    <source>
        <dbReference type="SAM" id="MobiDB-lite"/>
    </source>
</evidence>
<proteinExistence type="predicted"/>
<dbReference type="AlphaFoldDB" id="A0A8J1XKH6"/>
<comment type="caution">
    <text evidence="9">The sequence shown here is derived from an EMBL/GenBank/DDBJ whole genome shotgun (WGS) entry which is preliminary data.</text>
</comment>
<dbReference type="GO" id="GO:0003700">
    <property type="term" value="F:DNA-binding transcription factor activity"/>
    <property type="evidence" value="ECO:0007669"/>
    <property type="project" value="TreeGrafter"/>
</dbReference>
<dbReference type="Pfam" id="PF00096">
    <property type="entry name" value="zf-C2H2"/>
    <property type="match status" value="2"/>
</dbReference>
<evidence type="ECO:0000256" key="2">
    <source>
        <dbReference type="ARBA" id="ARBA00022723"/>
    </source>
</evidence>
<reference evidence="9" key="1">
    <citation type="submission" date="2022-03" db="EMBL/GenBank/DDBJ databases">
        <authorList>
            <person name="Martin C."/>
        </authorList>
    </citation>
    <scope>NUCLEOTIDE SEQUENCE</scope>
</reference>
<evidence type="ECO:0000256" key="1">
    <source>
        <dbReference type="ARBA" id="ARBA00004123"/>
    </source>
</evidence>
<name>A0A8J1XKH6_OWEFU</name>
<comment type="subcellular location">
    <subcellularLocation>
        <location evidence="1">Nucleus</location>
    </subcellularLocation>
</comment>
<dbReference type="Pfam" id="PF13912">
    <property type="entry name" value="zf-C2H2_6"/>
    <property type="match status" value="1"/>
</dbReference>
<protein>
    <submittedName>
        <fullName evidence="9">Uncharacterized protein</fullName>
    </submittedName>
</protein>
<accession>A0A8J1XKH6</accession>
<dbReference type="SUPFAM" id="SSF57667">
    <property type="entry name" value="beta-beta-alpha zinc fingers"/>
    <property type="match status" value="4"/>
</dbReference>
<sequence length="328" mass="37566">MDLHIAECVCFLHGHFFIAGFVSHGPELRKRHVIINNRWRTVQMKQRNPSQYFDDDEKLYKCDKCMFTTAHKTSITRHVDVMHGDKKNSGVFHCDQCPKKCRTAYLLNEHIHGKHQAGYMCDLCGKKLGTKGGLRHHKREIHEGRFRFVCKICDMKFRSGEAMDGHMNSVHTLKAPYICEKCARSYYHKRSLKNHLKFCVGPKGKPTIITCDFDGCGLTFLSNGGKIDHIAAMHTNKQHICNVCSKSYPYRSSLTKHRRAMGHKKFPNIKKEKVEIDDGEIEPVEDMGIGVEAAVVEKDNIVDDDDEIPEKDGTFDDGDNNNQDELDI</sequence>
<dbReference type="PROSITE" id="PS50157">
    <property type="entry name" value="ZINC_FINGER_C2H2_2"/>
    <property type="match status" value="5"/>
</dbReference>
<evidence type="ECO:0000313" key="10">
    <source>
        <dbReference type="Proteomes" id="UP000749559"/>
    </source>
</evidence>
<keyword evidence="6" id="KW-0238">DNA-binding</keyword>
<dbReference type="GO" id="GO:0005634">
    <property type="term" value="C:nucleus"/>
    <property type="evidence" value="ECO:0007669"/>
    <property type="project" value="UniProtKB-SubCell"/>
</dbReference>
<dbReference type="PANTHER" id="PTHR24404">
    <property type="entry name" value="ZINC FINGER PROTEIN"/>
    <property type="match status" value="1"/>
</dbReference>
<gene>
    <name evidence="9" type="ORF">OFUS_LOCUS5143</name>
</gene>
<dbReference type="SMART" id="SM00355">
    <property type="entry name" value="ZnF_C2H2"/>
    <property type="match status" value="7"/>
</dbReference>
<feature type="region of interest" description="Disordered" evidence="8">
    <location>
        <begin position="299"/>
        <end position="328"/>
    </location>
</feature>
<keyword evidence="7" id="KW-0539">Nucleus</keyword>
<evidence type="ECO:0000313" key="9">
    <source>
        <dbReference type="EMBL" id="CAH1778186.1"/>
    </source>
</evidence>
<dbReference type="PANTHER" id="PTHR24404:SF114">
    <property type="entry name" value="KLUMPFUSS, ISOFORM B-RELATED"/>
    <property type="match status" value="1"/>
</dbReference>
<dbReference type="OrthoDB" id="6077919at2759"/>
<keyword evidence="4" id="KW-0863">Zinc-finger</keyword>
<evidence type="ECO:0000256" key="6">
    <source>
        <dbReference type="ARBA" id="ARBA00023125"/>
    </source>
</evidence>
<dbReference type="GO" id="GO:0000978">
    <property type="term" value="F:RNA polymerase II cis-regulatory region sequence-specific DNA binding"/>
    <property type="evidence" value="ECO:0007669"/>
    <property type="project" value="TreeGrafter"/>
</dbReference>
<dbReference type="Proteomes" id="UP000749559">
    <property type="component" value="Unassembled WGS sequence"/>
</dbReference>
<dbReference type="EMBL" id="CAIIXF020000002">
    <property type="protein sequence ID" value="CAH1778186.1"/>
    <property type="molecule type" value="Genomic_DNA"/>
</dbReference>
<dbReference type="GO" id="GO:0006357">
    <property type="term" value="P:regulation of transcription by RNA polymerase II"/>
    <property type="evidence" value="ECO:0007669"/>
    <property type="project" value="TreeGrafter"/>
</dbReference>
<evidence type="ECO:0000256" key="5">
    <source>
        <dbReference type="ARBA" id="ARBA00022833"/>
    </source>
</evidence>
<dbReference type="InterPro" id="IPR050589">
    <property type="entry name" value="Ikaros_C2H2-ZF"/>
</dbReference>
<feature type="compositionally biased region" description="Acidic residues" evidence="8">
    <location>
        <begin position="302"/>
        <end position="328"/>
    </location>
</feature>
<evidence type="ECO:0000256" key="7">
    <source>
        <dbReference type="ARBA" id="ARBA00023242"/>
    </source>
</evidence>
<keyword evidence="10" id="KW-1185">Reference proteome</keyword>
<dbReference type="InterPro" id="IPR036236">
    <property type="entry name" value="Znf_C2H2_sf"/>
</dbReference>
<dbReference type="InterPro" id="IPR013087">
    <property type="entry name" value="Znf_C2H2_type"/>
</dbReference>
<keyword evidence="2" id="KW-0479">Metal-binding</keyword>
<dbReference type="Gene3D" id="3.30.160.60">
    <property type="entry name" value="Classic Zinc Finger"/>
    <property type="match status" value="4"/>
</dbReference>
<dbReference type="PROSITE" id="PS00028">
    <property type="entry name" value="ZINC_FINGER_C2H2_1"/>
    <property type="match status" value="3"/>
</dbReference>
<evidence type="ECO:0000256" key="4">
    <source>
        <dbReference type="ARBA" id="ARBA00022771"/>
    </source>
</evidence>